<evidence type="ECO:0000313" key="4">
    <source>
        <dbReference type="EMBL" id="KAK8915915.1"/>
    </source>
</evidence>
<feature type="transmembrane region" description="Helical" evidence="2">
    <location>
        <begin position="467"/>
        <end position="500"/>
    </location>
</feature>
<organism evidence="4 5">
    <name type="scientific">Platanthera zijinensis</name>
    <dbReference type="NCBI Taxonomy" id="2320716"/>
    <lineage>
        <taxon>Eukaryota</taxon>
        <taxon>Viridiplantae</taxon>
        <taxon>Streptophyta</taxon>
        <taxon>Embryophyta</taxon>
        <taxon>Tracheophyta</taxon>
        <taxon>Spermatophyta</taxon>
        <taxon>Magnoliopsida</taxon>
        <taxon>Liliopsida</taxon>
        <taxon>Asparagales</taxon>
        <taxon>Orchidaceae</taxon>
        <taxon>Orchidoideae</taxon>
        <taxon>Orchideae</taxon>
        <taxon>Orchidinae</taxon>
        <taxon>Platanthera</taxon>
    </lineage>
</organism>
<protein>
    <recommendedName>
        <fullName evidence="3">Reverse transcriptase Ty1/copia-type domain-containing protein</fullName>
    </recommendedName>
</protein>
<evidence type="ECO:0000259" key="3">
    <source>
        <dbReference type="Pfam" id="PF07727"/>
    </source>
</evidence>
<reference evidence="4 5" key="1">
    <citation type="journal article" date="2022" name="Nat. Plants">
        <title>Genomes of leafy and leafless Platanthera orchids illuminate the evolution of mycoheterotrophy.</title>
        <authorList>
            <person name="Li M.H."/>
            <person name="Liu K.W."/>
            <person name="Li Z."/>
            <person name="Lu H.C."/>
            <person name="Ye Q.L."/>
            <person name="Zhang D."/>
            <person name="Wang J.Y."/>
            <person name="Li Y.F."/>
            <person name="Zhong Z.M."/>
            <person name="Liu X."/>
            <person name="Yu X."/>
            <person name="Liu D.K."/>
            <person name="Tu X.D."/>
            <person name="Liu B."/>
            <person name="Hao Y."/>
            <person name="Liao X.Y."/>
            <person name="Jiang Y.T."/>
            <person name="Sun W.H."/>
            <person name="Chen J."/>
            <person name="Chen Y.Q."/>
            <person name="Ai Y."/>
            <person name="Zhai J.W."/>
            <person name="Wu S.S."/>
            <person name="Zhou Z."/>
            <person name="Hsiao Y.Y."/>
            <person name="Wu W.L."/>
            <person name="Chen Y.Y."/>
            <person name="Lin Y.F."/>
            <person name="Hsu J.L."/>
            <person name="Li C.Y."/>
            <person name="Wang Z.W."/>
            <person name="Zhao X."/>
            <person name="Zhong W.Y."/>
            <person name="Ma X.K."/>
            <person name="Ma L."/>
            <person name="Huang J."/>
            <person name="Chen G.Z."/>
            <person name="Huang M.Z."/>
            <person name="Huang L."/>
            <person name="Peng D.H."/>
            <person name="Luo Y.B."/>
            <person name="Zou S.Q."/>
            <person name="Chen S.P."/>
            <person name="Lan S."/>
            <person name="Tsai W.C."/>
            <person name="Van de Peer Y."/>
            <person name="Liu Z.J."/>
        </authorList>
    </citation>
    <scope>NUCLEOTIDE SEQUENCE [LARGE SCALE GENOMIC DNA]</scope>
    <source>
        <strain evidence="4">Lor287</strain>
    </source>
</reference>
<evidence type="ECO:0000256" key="1">
    <source>
        <dbReference type="SAM" id="MobiDB-lite"/>
    </source>
</evidence>
<feature type="transmembrane region" description="Helical" evidence="2">
    <location>
        <begin position="369"/>
        <end position="389"/>
    </location>
</feature>
<evidence type="ECO:0000313" key="5">
    <source>
        <dbReference type="Proteomes" id="UP001418222"/>
    </source>
</evidence>
<keyword evidence="2" id="KW-1133">Transmembrane helix</keyword>
<keyword evidence="2" id="KW-0812">Transmembrane</keyword>
<gene>
    <name evidence="4" type="ORF">KSP39_PZI023039</name>
</gene>
<accession>A0AAP0FUB1</accession>
<dbReference type="Pfam" id="PF07727">
    <property type="entry name" value="RVT_2"/>
    <property type="match status" value="1"/>
</dbReference>
<keyword evidence="5" id="KW-1185">Reference proteome</keyword>
<dbReference type="EMBL" id="JBBWWQ010000020">
    <property type="protein sequence ID" value="KAK8915915.1"/>
    <property type="molecule type" value="Genomic_DNA"/>
</dbReference>
<feature type="region of interest" description="Disordered" evidence="1">
    <location>
        <begin position="1"/>
        <end position="36"/>
    </location>
</feature>
<feature type="transmembrane region" description="Helical" evidence="2">
    <location>
        <begin position="401"/>
        <end position="422"/>
    </location>
</feature>
<keyword evidence="2" id="KW-0472">Membrane</keyword>
<dbReference type="SUPFAM" id="SSF56672">
    <property type="entry name" value="DNA/RNA polymerases"/>
    <property type="match status" value="1"/>
</dbReference>
<dbReference type="InterPro" id="IPR043502">
    <property type="entry name" value="DNA/RNA_pol_sf"/>
</dbReference>
<evidence type="ECO:0000256" key="2">
    <source>
        <dbReference type="SAM" id="Phobius"/>
    </source>
</evidence>
<sequence length="889" mass="97610">MSSQGKGAVDLEGATTNSSKQRGESEHEQVGATTKIAKQSKFYGAFTVSDGRDTKPPSSSRDAGHRSFLYLALAEDSSIGGLRDSRNNGLGVSRRSGLEDCRNNELVVSRSSGLEVSSSSGLEVSRSSGLEVSRNSGLMVSRSSGLAINRSSGLGVSRNWSSEASWFCILYNMTHFLELLVVCYLLHLPDSYDLIRQQILEETDTPTPDANAARISAVTTLLQRPLLPSPSPDIVAHPTRHDTFGGRGGRSGVRGYSKHLCSHCGRLGHLGDRCWTKHPHLRPTSADSFKQSTFSLATSGAAQLAIMGSNQLPLVLIADGSPSLVCGSGIVHVALSLQLQDTLYVPNFPCNFLSVTALCKHGIFVLDILLLRFFISFCLIYLAAILLLIVKLVNLASITSLLFLLCMAAVLLVPLTLFIQMFGVLLPFRLLVGFFFPIFSLIEFCLRFSMAKPFFLSYIVMRHRFRYLLVFLDAQHLSTLLFLVTINSLLVLLTASFWAIIRHRKDIGVLILYFEDSMSRRIPFFEDAPFFSSSSILPSSDDSSSLPNVSAPLPEPALVSSPSVSYSFTVLVSSPEPLPPAPGPVVSPLDETDTIDMTDLDLPTALQKGVRSCTQHPLQVVVSYAQLSPSSRSFALALSTNVVPASYHDALVIPHWKAAMDEEKHTLTERGTWTLVPTPGVDVVGCRWVFVIKFLPDGTIDRYKTQLVVKGFTQTYGVDFFDIFSPVAQITIIRETVYMEQPPGYVAQGDSQVCKLRKAIYGLKQSLRAWFDKFNEVISVVGFARNAADHSLFIRKTSAGLVILTVYVDDILLTGDDREGVNMTKKHLLQHFVTKDMRSLKYFLGVEIFRKSGSIVLSQRKYASDLLKETGLLGAKPARSPMSVGDDKC</sequence>
<proteinExistence type="predicted"/>
<feature type="domain" description="Reverse transcriptase Ty1/copia-type" evidence="3">
    <location>
        <begin position="733"/>
        <end position="882"/>
    </location>
</feature>
<name>A0AAP0FUB1_9ASPA</name>
<dbReference type="InterPro" id="IPR013103">
    <property type="entry name" value="RVT_2"/>
</dbReference>
<feature type="transmembrane region" description="Helical" evidence="2">
    <location>
        <begin position="428"/>
        <end position="446"/>
    </location>
</feature>
<dbReference type="AlphaFoldDB" id="A0AAP0FUB1"/>
<dbReference type="Proteomes" id="UP001418222">
    <property type="component" value="Unassembled WGS sequence"/>
</dbReference>
<comment type="caution">
    <text evidence="4">The sequence shown here is derived from an EMBL/GenBank/DDBJ whole genome shotgun (WGS) entry which is preliminary data.</text>
</comment>